<feature type="chain" id="PRO_5045169022" description="AsmA-like C-terminal domain-containing protein" evidence="1">
    <location>
        <begin position="30"/>
        <end position="471"/>
    </location>
</feature>
<keyword evidence="3" id="KW-1185">Reference proteome</keyword>
<keyword evidence="1" id="KW-0732">Signal</keyword>
<evidence type="ECO:0000313" key="3">
    <source>
        <dbReference type="Proteomes" id="UP001320168"/>
    </source>
</evidence>
<dbReference type="EMBL" id="JABFTX010000002">
    <property type="protein sequence ID" value="MCE8003539.1"/>
    <property type="molecule type" value="Genomic_DNA"/>
</dbReference>
<proteinExistence type="predicted"/>
<reference evidence="2 3" key="1">
    <citation type="journal article" date="2021" name="Front. Microbiol.">
        <title>Aerobic Denitrification and Heterotrophic Sulfur Oxidation in the Genus Halomonas Revealed by Six Novel Species Characterizations and Genome-Based Analysis.</title>
        <authorList>
            <person name="Wang L."/>
            <person name="Shao Z."/>
        </authorList>
    </citation>
    <scope>NUCLEOTIDE SEQUENCE [LARGE SCALE GENOMIC DNA]</scope>
    <source>
        <strain evidence="2 3">MCCC 1A11081</strain>
    </source>
</reference>
<sequence length="471" mass="50630">MKLYRPRTTGLKPALALVALVGAPGVAMADTERLEADLRALFSEGGTLSIGDVSSAMLRSRLTAEDIVFEAEEGERLLIDRYIVSGDYDAPTDVTLEGLRIEDSLTELTLMSIERIVLGEPSQAVFPLHEELAPEQVRLGSLAIDGIVIELASELAEEIFFDTPLSSSHGRMTIDKLRGESLSHEAIGMLEISGMAGVFAELDELGSGSFTLRSLRLEGLTGIDKEGEEKLASLVLRDLAVESPELVARLALLDLDGDFDDGKGGVRLEGLHMDLARMIELAPEEERTQLRMVSNVLTGGSGELRLDAALLGSWQEKGEHSVLISDSQIDIHDALSLLLDINLPLLLPHDVTPSDAFGGMQWLEDATLLGGDIHLSLANQGLFSRLATLGAAMEGVTEALYVEQVRTQAQGFGMMFGPEIQAILVGLVDLLEGSAQHLDVRVTLPAQSTVTSYMSDPLGVPGKLSVKVETR</sequence>
<name>A0ABS9A3X8_9GAMM</name>
<accession>A0ABS9A3X8</accession>
<organism evidence="2 3">
    <name type="scientific">Billgrantia ethanolica</name>
    <dbReference type="NCBI Taxonomy" id="2733486"/>
    <lineage>
        <taxon>Bacteria</taxon>
        <taxon>Pseudomonadati</taxon>
        <taxon>Pseudomonadota</taxon>
        <taxon>Gammaproteobacteria</taxon>
        <taxon>Oceanospirillales</taxon>
        <taxon>Halomonadaceae</taxon>
        <taxon>Billgrantia</taxon>
    </lineage>
</organism>
<dbReference type="Proteomes" id="UP001320168">
    <property type="component" value="Unassembled WGS sequence"/>
</dbReference>
<evidence type="ECO:0008006" key="4">
    <source>
        <dbReference type="Google" id="ProtNLM"/>
    </source>
</evidence>
<comment type="caution">
    <text evidence="2">The sequence shown here is derived from an EMBL/GenBank/DDBJ whole genome shotgun (WGS) entry which is preliminary data.</text>
</comment>
<evidence type="ECO:0000256" key="1">
    <source>
        <dbReference type="SAM" id="SignalP"/>
    </source>
</evidence>
<evidence type="ECO:0000313" key="2">
    <source>
        <dbReference type="EMBL" id="MCE8003539.1"/>
    </source>
</evidence>
<gene>
    <name evidence="2" type="ORF">HOP53_11880</name>
</gene>
<protein>
    <recommendedName>
        <fullName evidence="4">AsmA-like C-terminal domain-containing protein</fullName>
    </recommendedName>
</protein>
<feature type="signal peptide" evidence="1">
    <location>
        <begin position="1"/>
        <end position="29"/>
    </location>
</feature>